<dbReference type="GeneID" id="25915092"/>
<evidence type="ECO:0000313" key="2">
    <source>
        <dbReference type="EMBL" id="KNC72854.1"/>
    </source>
</evidence>
<sequence length="192" mass="20804">MLSADPVVIYPKEGVFLKHGREVMPAPDFVTLVCHMGPYRPYKLRKDFWEKLEAERPVFERLAVAAVEREDEVDSCMVQKDIVVEDTVGAVTHPSGTRVRFGLPAKAGVETTPISGGDSKREDEVVSCIVKEDTMGAGTDPGGKRVRCGLLAEEAGVEATLISAVGAFSTQSWQNPSGGLDQSVRKAKTQLD</sequence>
<protein>
    <submittedName>
        <fullName evidence="2">Uncharacterized protein</fullName>
    </submittedName>
</protein>
<reference evidence="2 3" key="1">
    <citation type="submission" date="2011-02" db="EMBL/GenBank/DDBJ databases">
        <title>The Genome Sequence of Sphaeroforma arctica JP610.</title>
        <authorList>
            <consortium name="The Broad Institute Genome Sequencing Platform"/>
            <person name="Russ C."/>
            <person name="Cuomo C."/>
            <person name="Young S.K."/>
            <person name="Zeng Q."/>
            <person name="Gargeya S."/>
            <person name="Alvarado L."/>
            <person name="Berlin A."/>
            <person name="Chapman S.B."/>
            <person name="Chen Z."/>
            <person name="Freedman E."/>
            <person name="Gellesch M."/>
            <person name="Goldberg J."/>
            <person name="Griggs A."/>
            <person name="Gujja S."/>
            <person name="Heilman E."/>
            <person name="Heiman D."/>
            <person name="Howarth C."/>
            <person name="Mehta T."/>
            <person name="Neiman D."/>
            <person name="Pearson M."/>
            <person name="Roberts A."/>
            <person name="Saif S."/>
            <person name="Shea T."/>
            <person name="Shenoy N."/>
            <person name="Sisk P."/>
            <person name="Stolte C."/>
            <person name="Sykes S."/>
            <person name="White J."/>
            <person name="Yandava C."/>
            <person name="Burger G."/>
            <person name="Gray M.W."/>
            <person name="Holland P.W.H."/>
            <person name="King N."/>
            <person name="Lang F.B.F."/>
            <person name="Roger A.J."/>
            <person name="Ruiz-Trillo I."/>
            <person name="Haas B."/>
            <person name="Nusbaum C."/>
            <person name="Birren B."/>
        </authorList>
    </citation>
    <scope>NUCLEOTIDE SEQUENCE [LARGE SCALE GENOMIC DNA]</scope>
    <source>
        <strain evidence="2 3">JP610</strain>
    </source>
</reference>
<evidence type="ECO:0000256" key="1">
    <source>
        <dbReference type="SAM" id="MobiDB-lite"/>
    </source>
</evidence>
<dbReference type="AlphaFoldDB" id="A0A0L0F830"/>
<gene>
    <name evidence="2" type="ORF">SARC_14588</name>
</gene>
<feature type="region of interest" description="Disordered" evidence="1">
    <location>
        <begin position="171"/>
        <end position="192"/>
    </location>
</feature>
<accession>A0A0L0F830</accession>
<keyword evidence="3" id="KW-1185">Reference proteome</keyword>
<dbReference type="EMBL" id="KQ246413">
    <property type="protein sequence ID" value="KNC72854.1"/>
    <property type="molecule type" value="Genomic_DNA"/>
</dbReference>
<organism evidence="2 3">
    <name type="scientific">Sphaeroforma arctica JP610</name>
    <dbReference type="NCBI Taxonomy" id="667725"/>
    <lineage>
        <taxon>Eukaryota</taxon>
        <taxon>Ichthyosporea</taxon>
        <taxon>Ichthyophonida</taxon>
        <taxon>Sphaeroforma</taxon>
    </lineage>
</organism>
<dbReference type="Proteomes" id="UP000054560">
    <property type="component" value="Unassembled WGS sequence"/>
</dbReference>
<dbReference type="RefSeq" id="XP_014146756.1">
    <property type="nucleotide sequence ID" value="XM_014291281.1"/>
</dbReference>
<proteinExistence type="predicted"/>
<name>A0A0L0F830_9EUKA</name>
<evidence type="ECO:0000313" key="3">
    <source>
        <dbReference type="Proteomes" id="UP000054560"/>
    </source>
</evidence>